<dbReference type="PROSITE" id="PS51030">
    <property type="entry name" value="NUCLEAR_REC_DBD_2"/>
    <property type="match status" value="2"/>
</dbReference>
<evidence type="ECO:0000259" key="12">
    <source>
        <dbReference type="PROSITE" id="PS51030"/>
    </source>
</evidence>
<comment type="similarity">
    <text evidence="2">Belongs to the nuclear hormone receptor family.</text>
</comment>
<dbReference type="SUPFAM" id="SSF57716">
    <property type="entry name" value="Glucocorticoid receptor-like (DNA-binding domain)"/>
    <property type="match status" value="2"/>
</dbReference>
<dbReference type="InterPro" id="IPR035500">
    <property type="entry name" value="NHR-like_dom_sf"/>
</dbReference>
<dbReference type="PRINTS" id="PR00047">
    <property type="entry name" value="STROIDFINGER"/>
</dbReference>
<organism evidence="14 15">
    <name type="scientific">Ditylenchus destructor</name>
    <dbReference type="NCBI Taxonomy" id="166010"/>
    <lineage>
        <taxon>Eukaryota</taxon>
        <taxon>Metazoa</taxon>
        <taxon>Ecdysozoa</taxon>
        <taxon>Nematoda</taxon>
        <taxon>Chromadorea</taxon>
        <taxon>Rhabditida</taxon>
        <taxon>Tylenchina</taxon>
        <taxon>Tylenchomorpha</taxon>
        <taxon>Sphaerularioidea</taxon>
        <taxon>Anguinidae</taxon>
        <taxon>Anguininae</taxon>
        <taxon>Ditylenchus</taxon>
    </lineage>
</organism>
<evidence type="ECO:0000259" key="13">
    <source>
        <dbReference type="PROSITE" id="PS51843"/>
    </source>
</evidence>
<dbReference type="SUPFAM" id="SSF48508">
    <property type="entry name" value="Nuclear receptor ligand-binding domain"/>
    <property type="match status" value="2"/>
</dbReference>
<feature type="compositionally biased region" description="Polar residues" evidence="11">
    <location>
        <begin position="616"/>
        <end position="629"/>
    </location>
</feature>
<dbReference type="Proteomes" id="UP001201812">
    <property type="component" value="Unassembled WGS sequence"/>
</dbReference>
<comment type="caution">
    <text evidence="14">The sequence shown here is derived from an EMBL/GenBank/DDBJ whole genome shotgun (WGS) entry which is preliminary data.</text>
</comment>
<dbReference type="Gene3D" id="1.10.565.10">
    <property type="entry name" value="Retinoid X Receptor"/>
    <property type="match status" value="2"/>
</dbReference>
<keyword evidence="4" id="KW-0863">Zinc-finger</keyword>
<dbReference type="InterPro" id="IPR000536">
    <property type="entry name" value="Nucl_hrmn_rcpt_lig-bd"/>
</dbReference>
<evidence type="ECO:0000256" key="7">
    <source>
        <dbReference type="ARBA" id="ARBA00023125"/>
    </source>
</evidence>
<evidence type="ECO:0000256" key="3">
    <source>
        <dbReference type="ARBA" id="ARBA00022723"/>
    </source>
</evidence>
<keyword evidence="6" id="KW-0805">Transcription regulation</keyword>
<dbReference type="InterPro" id="IPR001628">
    <property type="entry name" value="Znf_hrmn_rcpt"/>
</dbReference>
<evidence type="ECO:0000256" key="4">
    <source>
        <dbReference type="ARBA" id="ARBA00022771"/>
    </source>
</evidence>
<dbReference type="SMART" id="SM00430">
    <property type="entry name" value="HOLI"/>
    <property type="match status" value="2"/>
</dbReference>
<dbReference type="SMART" id="SM00399">
    <property type="entry name" value="ZnF_C4"/>
    <property type="match status" value="2"/>
</dbReference>
<gene>
    <name evidence="14" type="ORF">DdX_07627</name>
</gene>
<feature type="region of interest" description="Disordered" evidence="11">
    <location>
        <begin position="202"/>
        <end position="241"/>
    </location>
</feature>
<feature type="compositionally biased region" description="Polar residues" evidence="11">
    <location>
        <begin position="100"/>
        <end position="115"/>
    </location>
</feature>
<dbReference type="InterPro" id="IPR013088">
    <property type="entry name" value="Znf_NHR/GATA"/>
</dbReference>
<keyword evidence="10" id="KW-0539">Nucleus</keyword>
<proteinExistence type="inferred from homology"/>
<evidence type="ECO:0000256" key="9">
    <source>
        <dbReference type="ARBA" id="ARBA00023170"/>
    </source>
</evidence>
<comment type="subcellular location">
    <subcellularLocation>
        <location evidence="1">Nucleus</location>
    </subcellularLocation>
</comment>
<feature type="domain" description="NR LBD" evidence="13">
    <location>
        <begin position="371"/>
        <end position="602"/>
    </location>
</feature>
<name>A0AAD4N635_9BILA</name>
<keyword evidence="5" id="KW-0862">Zinc</keyword>
<evidence type="ECO:0000313" key="14">
    <source>
        <dbReference type="EMBL" id="KAI1716564.1"/>
    </source>
</evidence>
<feature type="compositionally biased region" description="Polar residues" evidence="11">
    <location>
        <begin position="67"/>
        <end position="81"/>
    </location>
</feature>
<sequence length="1117" mass="122569">MSQNSSIFTTTDRSSLASNLGEMLSQYEDRPLNFSLFGNRKRSFSRENSSDETSPQDDEDERRYTPSGESEGQKEPNSSNGHSRKRRTGVPSGEDFPIMSPQNSTKNCSDSSGTTFANSSNPLNFLPHMSANTGFFNNSYMHSLAAVMMNAAALAAYTNSGQQQQIATEKEVITSSIFNGDEEGNSERNRQATTIVSVNSYNAEEDSECPTEDTSSPSLSSPHNNNNRSNSRAGSTSTNSNSLSCAVCGDVSSGKHYGILACNGCSGFFKRSVRRRLIYRCQAGTGTCVVDKAHRNQCQACRLKRCLARGMQKDAVQNERQPRNTATIPSETAEFYNHAKLFRDCPFTSTVDLGLRSVPGKMDTDMTPSAALSSFLEQLNSVTSSSCSPAQEDSNSLQANDFTINTLGLTPENKNDSIVYISDISGRLLYMAVKWAKTMPSFAALGRDDQMILLNSSWPELFVLTAFQSWGMSSDNSPSWESPAWKGSATKPMQDLFQLFKSHSLDQGEVACLKAICLFRPELKGLQNVSYVENVQDQAQVMLQQHTARRNPNSLCRFGRVLLLLPTLRSTVSAKLLQNCYLCSILGDKSIDKIIEEINGKTIARVPSGEDFPIMSPQNSTKNCSDSSGTTFANSSNPLNFLPHMSANTGFFNNSYMHSLAAVMMNAAALAAYTNSGQQQQIATEKEVITSSIFNGDEEGNSERNRQATTIVSVNSYNAEEDSECPTEDTSSPSLSSPHNNNNRSNSRAGSTSTNSNSLSCAVCGDVSSGKHYGILACNGCSGFFKRSVRRRLIYRCQAGTGTCVVDKAHRNQCQACRLKRCLARGMQKDAVQNERQPRNTATIPSETAEFYNHAKLFRDCPFTSTVDLGLRSVPGKMDTDMTPSAALSSFLEQLNSVTSSSCSPAQEDSNSLQANDFTINTLGLTPENKNDSIVYISDISGRLLYMAVKWAKTMPSFAALGRDDQMILLNSSWPELFVLTAFQSWGMSSDNSPSWESPAWKGSATKPMQDLFQLFKSHSLDQGEVACLKAICLFRPELKGLQNVSYVENVQDQAQVMLQQHTARRNPNSLCRFGRVLLLLPTLRSTVSAKLLQNCYLCSILGDKSIDKIIEEMYVT</sequence>
<feature type="compositionally biased region" description="Low complexity" evidence="11">
    <location>
        <begin position="215"/>
        <end position="241"/>
    </location>
</feature>
<dbReference type="PROSITE" id="PS00031">
    <property type="entry name" value="NUCLEAR_REC_DBD_1"/>
    <property type="match status" value="2"/>
</dbReference>
<dbReference type="GO" id="GO:0008270">
    <property type="term" value="F:zinc ion binding"/>
    <property type="evidence" value="ECO:0007669"/>
    <property type="project" value="UniProtKB-KW"/>
</dbReference>
<evidence type="ECO:0000313" key="15">
    <source>
        <dbReference type="Proteomes" id="UP001201812"/>
    </source>
</evidence>
<dbReference type="FunFam" id="3.30.50.10:FF:000028">
    <property type="entry name" value="Nuclear receptor subfamily 2, group E, member 3"/>
    <property type="match status" value="2"/>
</dbReference>
<dbReference type="Pfam" id="PF00105">
    <property type="entry name" value="zf-C4"/>
    <property type="match status" value="2"/>
</dbReference>
<dbReference type="GO" id="GO:0043565">
    <property type="term" value="F:sequence-specific DNA binding"/>
    <property type="evidence" value="ECO:0007669"/>
    <property type="project" value="InterPro"/>
</dbReference>
<evidence type="ECO:0000256" key="2">
    <source>
        <dbReference type="ARBA" id="ARBA00005993"/>
    </source>
</evidence>
<dbReference type="CDD" id="cd06970">
    <property type="entry name" value="NR_DBD_PNR"/>
    <property type="match status" value="2"/>
</dbReference>
<dbReference type="InterPro" id="IPR001723">
    <property type="entry name" value="Nuclear_hrmn_rcpt"/>
</dbReference>
<dbReference type="GO" id="GO:0003700">
    <property type="term" value="F:DNA-binding transcription factor activity"/>
    <property type="evidence" value="ECO:0007669"/>
    <property type="project" value="InterPro"/>
</dbReference>
<dbReference type="GO" id="GO:0045944">
    <property type="term" value="P:positive regulation of transcription by RNA polymerase II"/>
    <property type="evidence" value="ECO:0007669"/>
    <property type="project" value="UniProtKB-ARBA"/>
</dbReference>
<reference evidence="14" key="1">
    <citation type="submission" date="2022-01" db="EMBL/GenBank/DDBJ databases">
        <title>Genome Sequence Resource for Two Populations of Ditylenchus destructor, the Migratory Endoparasitic Phytonematode.</title>
        <authorList>
            <person name="Zhang H."/>
            <person name="Lin R."/>
            <person name="Xie B."/>
        </authorList>
    </citation>
    <scope>NUCLEOTIDE SEQUENCE</scope>
    <source>
        <strain evidence="14">BazhouSP</strain>
    </source>
</reference>
<feature type="domain" description="Nuclear receptor" evidence="12">
    <location>
        <begin position="758"/>
        <end position="834"/>
    </location>
</feature>
<dbReference type="PROSITE" id="PS51843">
    <property type="entry name" value="NR_LBD"/>
    <property type="match status" value="2"/>
</dbReference>
<evidence type="ECO:0000256" key="6">
    <source>
        <dbReference type="ARBA" id="ARBA00023015"/>
    </source>
</evidence>
<feature type="region of interest" description="Disordered" evidence="11">
    <location>
        <begin position="609"/>
        <end position="629"/>
    </location>
</feature>
<dbReference type="Gene3D" id="3.30.50.10">
    <property type="entry name" value="Erythroid Transcription Factor GATA-1, subunit A"/>
    <property type="match status" value="2"/>
</dbReference>
<feature type="domain" description="NR LBD" evidence="13">
    <location>
        <begin position="887"/>
        <end position="1117"/>
    </location>
</feature>
<evidence type="ECO:0000256" key="11">
    <source>
        <dbReference type="SAM" id="MobiDB-lite"/>
    </source>
</evidence>
<dbReference type="Pfam" id="PF00104">
    <property type="entry name" value="Hormone_recep"/>
    <property type="match status" value="2"/>
</dbReference>
<feature type="domain" description="Nuclear receptor" evidence="12">
    <location>
        <begin position="242"/>
        <end position="318"/>
    </location>
</feature>
<keyword evidence="9" id="KW-0675">Receptor</keyword>
<feature type="region of interest" description="Disordered" evidence="11">
    <location>
        <begin position="39"/>
        <end position="115"/>
    </location>
</feature>
<evidence type="ECO:0000256" key="1">
    <source>
        <dbReference type="ARBA" id="ARBA00004123"/>
    </source>
</evidence>
<dbReference type="PANTHER" id="PTHR24083">
    <property type="entry name" value="NUCLEAR HORMONE RECEPTOR"/>
    <property type="match status" value="1"/>
</dbReference>
<dbReference type="InterPro" id="IPR050274">
    <property type="entry name" value="Nuclear_hormone_rcpt_NR2"/>
</dbReference>
<evidence type="ECO:0000256" key="8">
    <source>
        <dbReference type="ARBA" id="ARBA00023163"/>
    </source>
</evidence>
<keyword evidence="8" id="KW-0804">Transcription</keyword>
<feature type="compositionally biased region" description="Low complexity" evidence="11">
    <location>
        <begin position="731"/>
        <end position="757"/>
    </location>
</feature>
<accession>A0AAD4N635</accession>
<dbReference type="GO" id="GO:0005634">
    <property type="term" value="C:nucleus"/>
    <property type="evidence" value="ECO:0007669"/>
    <property type="project" value="UniProtKB-SubCell"/>
</dbReference>
<evidence type="ECO:0000256" key="5">
    <source>
        <dbReference type="ARBA" id="ARBA00022833"/>
    </source>
</evidence>
<protein>
    <submittedName>
        <fullName evidence="14">Zinc finger, c4 type (Two domains) domain-containing protein</fullName>
    </submittedName>
</protein>
<dbReference type="EMBL" id="JAKKPZ010000010">
    <property type="protein sequence ID" value="KAI1716564.1"/>
    <property type="molecule type" value="Genomic_DNA"/>
</dbReference>
<dbReference type="PRINTS" id="PR00398">
    <property type="entry name" value="STRDHORMONER"/>
</dbReference>
<keyword evidence="15" id="KW-1185">Reference proteome</keyword>
<evidence type="ECO:0000256" key="10">
    <source>
        <dbReference type="ARBA" id="ARBA00023242"/>
    </source>
</evidence>
<keyword evidence="3" id="KW-0479">Metal-binding</keyword>
<keyword evidence="7" id="KW-0238">DNA-binding</keyword>
<feature type="region of interest" description="Disordered" evidence="11">
    <location>
        <begin position="718"/>
        <end position="757"/>
    </location>
</feature>
<dbReference type="AlphaFoldDB" id="A0AAD4N635"/>